<gene>
    <name evidence="1" type="ORF">EVAR_40562_1</name>
</gene>
<dbReference type="Proteomes" id="UP000299102">
    <property type="component" value="Unassembled WGS sequence"/>
</dbReference>
<accession>A0A4C1VXP9</accession>
<evidence type="ECO:0000313" key="1">
    <source>
        <dbReference type="EMBL" id="GBP43122.1"/>
    </source>
</evidence>
<protein>
    <recommendedName>
        <fullName evidence="3">DUF659 domain-containing protein</fullName>
    </recommendedName>
</protein>
<name>A0A4C1VXP9_EUMVA</name>
<evidence type="ECO:0008006" key="3">
    <source>
        <dbReference type="Google" id="ProtNLM"/>
    </source>
</evidence>
<proteinExistence type="predicted"/>
<reference evidence="1 2" key="1">
    <citation type="journal article" date="2019" name="Commun. Biol.">
        <title>The bagworm genome reveals a unique fibroin gene that provides high tensile strength.</title>
        <authorList>
            <person name="Kono N."/>
            <person name="Nakamura H."/>
            <person name="Ohtoshi R."/>
            <person name="Tomita M."/>
            <person name="Numata K."/>
            <person name="Arakawa K."/>
        </authorList>
    </citation>
    <scope>NUCLEOTIDE SEQUENCE [LARGE SCALE GENOMIC DNA]</scope>
</reference>
<sequence length="169" mass="19287">MTKADGSSCLKFPNFSPARVPKMPSDESTGRKQILTCTLRVAAGYMTSEPYLTARYPLTHRAVSDHIRFVLEELVSTWDIASIIHVIMRDNGPNMVKAINESPFIEESHFTFWNCYEELQPTNSVISEDPISPIAVELDSYAAQRLLPRDQSHFDWWAKHKSKYAHLSN</sequence>
<comment type="caution">
    <text evidence="1">The sequence shown here is derived from an EMBL/GenBank/DDBJ whole genome shotgun (WGS) entry which is preliminary data.</text>
</comment>
<dbReference type="OrthoDB" id="6927547at2759"/>
<evidence type="ECO:0000313" key="2">
    <source>
        <dbReference type="Proteomes" id="UP000299102"/>
    </source>
</evidence>
<keyword evidence="2" id="KW-1185">Reference proteome</keyword>
<organism evidence="1 2">
    <name type="scientific">Eumeta variegata</name>
    <name type="common">Bagworm moth</name>
    <name type="synonym">Eumeta japonica</name>
    <dbReference type="NCBI Taxonomy" id="151549"/>
    <lineage>
        <taxon>Eukaryota</taxon>
        <taxon>Metazoa</taxon>
        <taxon>Ecdysozoa</taxon>
        <taxon>Arthropoda</taxon>
        <taxon>Hexapoda</taxon>
        <taxon>Insecta</taxon>
        <taxon>Pterygota</taxon>
        <taxon>Neoptera</taxon>
        <taxon>Endopterygota</taxon>
        <taxon>Lepidoptera</taxon>
        <taxon>Glossata</taxon>
        <taxon>Ditrysia</taxon>
        <taxon>Tineoidea</taxon>
        <taxon>Psychidae</taxon>
        <taxon>Oiketicinae</taxon>
        <taxon>Eumeta</taxon>
    </lineage>
</organism>
<dbReference type="AlphaFoldDB" id="A0A4C1VXP9"/>
<dbReference type="EMBL" id="BGZK01000430">
    <property type="protein sequence ID" value="GBP43122.1"/>
    <property type="molecule type" value="Genomic_DNA"/>
</dbReference>